<dbReference type="AlphaFoldDB" id="A0A833XSY7"/>
<dbReference type="Pfam" id="PF14226">
    <property type="entry name" value="DIOX_N"/>
    <property type="match status" value="1"/>
</dbReference>
<reference evidence="4" key="1">
    <citation type="submission" date="2015-10" db="EMBL/GenBank/DDBJ databases">
        <authorList>
            <person name="Martinez-Garcia P.J."/>
            <person name="Crepeau M.W."/>
            <person name="Puiu D."/>
            <person name="Gonzalez-Ibeas D."/>
            <person name="Whalen J."/>
            <person name="Stevens K."/>
            <person name="Paul R."/>
            <person name="Butterfield T."/>
            <person name="Britton M."/>
            <person name="Reagan R."/>
            <person name="Chakraborty S."/>
            <person name="Walawage S.L."/>
            <person name="Vasquez-Gross H.A."/>
            <person name="Cardeno C."/>
            <person name="Famula R."/>
            <person name="Pratt K."/>
            <person name="Kuruganti S."/>
            <person name="Aradhya M.K."/>
            <person name="Leslie C.A."/>
            <person name="Dandekar A.M."/>
            <person name="Salzberg S.L."/>
            <person name="Wegrzyn J.L."/>
            <person name="Langley C.H."/>
            <person name="Neale D.B."/>
        </authorList>
    </citation>
    <scope>NUCLEOTIDE SEQUENCE</scope>
    <source>
        <tissue evidence="4">Leaves</tissue>
    </source>
</reference>
<evidence type="ECO:0000313" key="5">
    <source>
        <dbReference type="Proteomes" id="UP000619265"/>
    </source>
</evidence>
<dbReference type="Gene3D" id="2.60.120.330">
    <property type="entry name" value="B-lactam Antibiotic, Isopenicillin N Synthase, Chain"/>
    <property type="match status" value="1"/>
</dbReference>
<dbReference type="Proteomes" id="UP000619265">
    <property type="component" value="Unassembled WGS sequence"/>
</dbReference>
<dbReference type="InterPro" id="IPR027443">
    <property type="entry name" value="IPNS-like_sf"/>
</dbReference>
<evidence type="ECO:0000256" key="1">
    <source>
        <dbReference type="ARBA" id="ARBA00022723"/>
    </source>
</evidence>
<dbReference type="Gramene" id="Jr04_09640_p1">
    <property type="protein sequence ID" value="cds.Jr04_09640_p1"/>
    <property type="gene ID" value="Jr04_09640"/>
</dbReference>
<dbReference type="GO" id="GO:0046872">
    <property type="term" value="F:metal ion binding"/>
    <property type="evidence" value="ECO:0007669"/>
    <property type="project" value="UniProtKB-KW"/>
</dbReference>
<keyword evidence="2" id="KW-0408">Iron</keyword>
<dbReference type="EMBL" id="LIHL02000004">
    <property type="protein sequence ID" value="KAF5472343.1"/>
    <property type="molecule type" value="Genomic_DNA"/>
</dbReference>
<keyword evidence="1" id="KW-0479">Metal-binding</keyword>
<dbReference type="SUPFAM" id="SSF51197">
    <property type="entry name" value="Clavaminate synthase-like"/>
    <property type="match status" value="1"/>
</dbReference>
<evidence type="ECO:0000259" key="3">
    <source>
        <dbReference type="Pfam" id="PF14226"/>
    </source>
</evidence>
<comment type="caution">
    <text evidence="4">The sequence shown here is derived from an EMBL/GenBank/DDBJ whole genome shotgun (WGS) entry which is preliminary data.</text>
</comment>
<feature type="domain" description="Non-haem dioxygenase N-terminal" evidence="3">
    <location>
        <begin position="8"/>
        <end position="81"/>
    </location>
</feature>
<reference evidence="4" key="2">
    <citation type="submission" date="2020-03" db="EMBL/GenBank/DDBJ databases">
        <title>Walnut 2.0.</title>
        <authorList>
            <person name="Marrano A."/>
            <person name="Britton M."/>
            <person name="Zimin A.V."/>
            <person name="Zaini P.A."/>
            <person name="Workman R."/>
            <person name="Puiu D."/>
            <person name="Bianco L."/>
            <person name="Allen B.J."/>
            <person name="Troggio M."/>
            <person name="Leslie C.A."/>
            <person name="Timp W."/>
            <person name="Dendekar A."/>
            <person name="Salzberg S.L."/>
            <person name="Neale D.B."/>
        </authorList>
    </citation>
    <scope>NUCLEOTIDE SEQUENCE</scope>
    <source>
        <tissue evidence="4">Leaves</tissue>
    </source>
</reference>
<accession>A0A833XSY7</accession>
<gene>
    <name evidence="4" type="ORF">F2P56_009068</name>
</gene>
<name>A0A833XSY7_JUGRE</name>
<organism evidence="4 5">
    <name type="scientific">Juglans regia</name>
    <name type="common">English walnut</name>
    <dbReference type="NCBI Taxonomy" id="51240"/>
    <lineage>
        <taxon>Eukaryota</taxon>
        <taxon>Viridiplantae</taxon>
        <taxon>Streptophyta</taxon>
        <taxon>Embryophyta</taxon>
        <taxon>Tracheophyta</taxon>
        <taxon>Spermatophyta</taxon>
        <taxon>Magnoliopsida</taxon>
        <taxon>eudicotyledons</taxon>
        <taxon>Gunneridae</taxon>
        <taxon>Pentapetalae</taxon>
        <taxon>rosids</taxon>
        <taxon>fabids</taxon>
        <taxon>Fagales</taxon>
        <taxon>Juglandaceae</taxon>
        <taxon>Juglans</taxon>
    </lineage>
</organism>
<sequence>MYSEVDGCQVINHGVPESQIKAMIKACGEFFNLTEEEIKQEFAGKHVLDSIRCDTSFNAFVDKVLFWRDFLKVFVHPKFHSPSKPSGFRYLIGVQQKNPKSS</sequence>
<evidence type="ECO:0000256" key="2">
    <source>
        <dbReference type="ARBA" id="ARBA00023004"/>
    </source>
</evidence>
<dbReference type="InterPro" id="IPR026992">
    <property type="entry name" value="DIOX_N"/>
</dbReference>
<protein>
    <recommendedName>
        <fullName evidence="3">Non-haem dioxygenase N-terminal domain-containing protein</fullName>
    </recommendedName>
</protein>
<evidence type="ECO:0000313" key="4">
    <source>
        <dbReference type="EMBL" id="KAF5472343.1"/>
    </source>
</evidence>
<proteinExistence type="predicted"/>